<reference evidence="9 10" key="1">
    <citation type="submission" date="2020-01" db="EMBL/GenBank/DDBJ databases">
        <title>Aspergillus terreus IFO 6365 whole genome shotgun sequence.</title>
        <authorList>
            <person name="Kanamasa S."/>
            <person name="Takahashi H."/>
        </authorList>
    </citation>
    <scope>NUCLEOTIDE SEQUENCE [LARGE SCALE GENOMIC DNA]</scope>
    <source>
        <strain evidence="9 10">IFO 6365</strain>
    </source>
</reference>
<dbReference type="InterPro" id="IPR017972">
    <property type="entry name" value="Cyt_P450_CS"/>
</dbReference>
<evidence type="ECO:0000256" key="7">
    <source>
        <dbReference type="PIRSR" id="PIRSR602403-1"/>
    </source>
</evidence>
<dbReference type="Gene3D" id="1.10.630.10">
    <property type="entry name" value="Cytochrome P450"/>
    <property type="match status" value="1"/>
</dbReference>
<evidence type="ECO:0000313" key="10">
    <source>
        <dbReference type="Proteomes" id="UP000452235"/>
    </source>
</evidence>
<keyword evidence="7 8" id="KW-0349">Heme</keyword>
<dbReference type="Pfam" id="PF00067">
    <property type="entry name" value="p450"/>
    <property type="match status" value="1"/>
</dbReference>
<dbReference type="PANTHER" id="PTHR24287">
    <property type="entry name" value="P450, PUTATIVE (EUROFUNG)-RELATED"/>
    <property type="match status" value="1"/>
</dbReference>
<evidence type="ECO:0000256" key="4">
    <source>
        <dbReference type="ARBA" id="ARBA00023002"/>
    </source>
</evidence>
<proteinExistence type="inferred from homology"/>
<keyword evidence="10" id="KW-1185">Reference proteome</keyword>
<gene>
    <name evidence="9" type="ORF">ATEIFO6365_0001026800</name>
</gene>
<evidence type="ECO:0000256" key="1">
    <source>
        <dbReference type="ARBA" id="ARBA00001971"/>
    </source>
</evidence>
<dbReference type="GO" id="GO:0004497">
    <property type="term" value="F:monooxygenase activity"/>
    <property type="evidence" value="ECO:0007669"/>
    <property type="project" value="UniProtKB-KW"/>
</dbReference>
<dbReference type="InterPro" id="IPR001128">
    <property type="entry name" value="Cyt_P450"/>
</dbReference>
<dbReference type="VEuPathDB" id="FungiDB:ATEG_08168"/>
<evidence type="ECO:0000256" key="5">
    <source>
        <dbReference type="ARBA" id="ARBA00023004"/>
    </source>
</evidence>
<comment type="cofactor">
    <cofactor evidence="1 7">
        <name>heme</name>
        <dbReference type="ChEBI" id="CHEBI:30413"/>
    </cofactor>
</comment>
<evidence type="ECO:0000256" key="2">
    <source>
        <dbReference type="ARBA" id="ARBA00010617"/>
    </source>
</evidence>
<dbReference type="SUPFAM" id="SSF48264">
    <property type="entry name" value="Cytochrome P450"/>
    <property type="match status" value="1"/>
</dbReference>
<evidence type="ECO:0000256" key="3">
    <source>
        <dbReference type="ARBA" id="ARBA00022723"/>
    </source>
</evidence>
<dbReference type="AlphaFoldDB" id="A0A5M3Z0T0"/>
<keyword evidence="5 7" id="KW-0408">Iron</keyword>
<accession>A0A5M3Z0T0</accession>
<dbReference type="GO" id="GO:0016705">
    <property type="term" value="F:oxidoreductase activity, acting on paired donors, with incorporation or reduction of molecular oxygen"/>
    <property type="evidence" value="ECO:0007669"/>
    <property type="project" value="InterPro"/>
</dbReference>
<dbReference type="InterPro" id="IPR047146">
    <property type="entry name" value="Cyt_P450_E_CYP52_fungi"/>
</dbReference>
<dbReference type="PROSITE" id="PS00086">
    <property type="entry name" value="CYTOCHROME_P450"/>
    <property type="match status" value="1"/>
</dbReference>
<name>A0A5M3Z0T0_ASPTE</name>
<dbReference type="GO" id="GO:0020037">
    <property type="term" value="F:heme binding"/>
    <property type="evidence" value="ECO:0007669"/>
    <property type="project" value="InterPro"/>
</dbReference>
<comment type="similarity">
    <text evidence="2 8">Belongs to the cytochrome P450 family.</text>
</comment>
<keyword evidence="3 7" id="KW-0479">Metal-binding</keyword>
<evidence type="ECO:0000313" key="9">
    <source>
        <dbReference type="EMBL" id="GFF12045.1"/>
    </source>
</evidence>
<evidence type="ECO:0000256" key="8">
    <source>
        <dbReference type="RuleBase" id="RU000461"/>
    </source>
</evidence>
<dbReference type="PRINTS" id="PR00465">
    <property type="entry name" value="EP450IV"/>
</dbReference>
<dbReference type="GO" id="GO:0005506">
    <property type="term" value="F:iron ion binding"/>
    <property type="evidence" value="ECO:0007669"/>
    <property type="project" value="InterPro"/>
</dbReference>
<feature type="binding site" description="axial binding residue" evidence="7">
    <location>
        <position position="466"/>
    </location>
    <ligand>
        <name>heme</name>
        <dbReference type="ChEBI" id="CHEBI:30413"/>
    </ligand>
    <ligandPart>
        <name>Fe</name>
        <dbReference type="ChEBI" id="CHEBI:18248"/>
    </ligandPart>
</feature>
<dbReference type="EMBL" id="BLJY01000001">
    <property type="protein sequence ID" value="GFF12045.1"/>
    <property type="molecule type" value="Genomic_DNA"/>
</dbReference>
<protein>
    <submittedName>
        <fullName evidence="9">Cytochrome P450</fullName>
    </submittedName>
</protein>
<dbReference type="InterPro" id="IPR036396">
    <property type="entry name" value="Cyt_P450_sf"/>
</dbReference>
<dbReference type="Proteomes" id="UP000452235">
    <property type="component" value="Unassembled WGS sequence"/>
</dbReference>
<comment type="caution">
    <text evidence="9">The sequence shown here is derived from an EMBL/GenBank/DDBJ whole genome shotgun (WGS) entry which is preliminary data.</text>
</comment>
<dbReference type="PANTHER" id="PTHR24287:SF5">
    <property type="entry name" value="P450, PUTATIVE (EUROFUNG)-RELATED"/>
    <property type="match status" value="1"/>
</dbReference>
<dbReference type="InterPro" id="IPR002403">
    <property type="entry name" value="Cyt_P450_E_grp-IV"/>
</dbReference>
<organism evidence="9 10">
    <name type="scientific">Aspergillus terreus</name>
    <dbReference type="NCBI Taxonomy" id="33178"/>
    <lineage>
        <taxon>Eukaryota</taxon>
        <taxon>Fungi</taxon>
        <taxon>Dikarya</taxon>
        <taxon>Ascomycota</taxon>
        <taxon>Pezizomycotina</taxon>
        <taxon>Eurotiomycetes</taxon>
        <taxon>Eurotiomycetidae</taxon>
        <taxon>Eurotiales</taxon>
        <taxon>Aspergillaceae</taxon>
        <taxon>Aspergillus</taxon>
        <taxon>Aspergillus subgen. Circumdati</taxon>
    </lineage>
</organism>
<keyword evidence="4 8" id="KW-0560">Oxidoreductase</keyword>
<keyword evidence="6 8" id="KW-0503">Monooxygenase</keyword>
<evidence type="ECO:0000256" key="6">
    <source>
        <dbReference type="ARBA" id="ARBA00023033"/>
    </source>
</evidence>
<sequence>MPDPTVVDSVRSVFLATRIPFSVLLPVCILIVLPIVYLAATTWSRDRALKKLPGTYAPVVPSRLPFGLDVAMRCVYELATHGFHEYVRDILATKPGRTIEFHILDKRMIVTDNPENIKEMMSVQFDTFGKGDLTHHIFRNCFRGSIFGSEGAEWAAHRAQLKPHVGTMRPSDPEKLENHFLEMLQKNIPDDGSPVEVYDMLDMMLLETVIDIFVDPSKDPEYKYIDPRPFVNGVNALLKINTFRVLLGNVSRLVSDTLVARASTQALHEYLGSHVRWIRKLQSSNYSEKPKKEWTLMETFASEPLPDSAYRSKFVSLLSASKDPVGMIVVWVIYELGRRPEIVDKLREEIIATIGDDINTLPTDAQLRSMKYLQNIIKEAMRMYHPFGFNIRCPNKDTVLPTGGGANGDQPLPILRETFIVVNIMGLHRRADIVGADTDVFRPERWDTFKPSPWEYMPFHRGPRNCLGMAFGQYAMAYLIVRLYQLYDILPADNIVQRIKVEMNTKVSHPVNMRFYPRQSVSSPRLQKDEVLP</sequence>
<dbReference type="OrthoDB" id="1470350at2759"/>